<dbReference type="InterPro" id="IPR017853">
    <property type="entry name" value="GH"/>
</dbReference>
<proteinExistence type="inferred from homology"/>
<keyword evidence="3" id="KW-0964">Secreted</keyword>
<dbReference type="Gene3D" id="3.20.20.80">
    <property type="entry name" value="Glycosidases"/>
    <property type="match status" value="1"/>
</dbReference>
<dbReference type="GO" id="GO:0005576">
    <property type="term" value="C:extracellular region"/>
    <property type="evidence" value="ECO:0007669"/>
    <property type="project" value="UniProtKB-SubCell"/>
</dbReference>
<gene>
    <name evidence="15" type="ORF">A9F13_04g00418</name>
</gene>
<evidence type="ECO:0000256" key="9">
    <source>
        <dbReference type="ARBA" id="ARBA00038929"/>
    </source>
</evidence>
<evidence type="ECO:0000256" key="3">
    <source>
        <dbReference type="ARBA" id="ARBA00022525"/>
    </source>
</evidence>
<accession>A0AA91Q220</accession>
<evidence type="ECO:0000256" key="1">
    <source>
        <dbReference type="ARBA" id="ARBA00004613"/>
    </source>
</evidence>
<keyword evidence="4 13" id="KW-0732">Signal</keyword>
<evidence type="ECO:0000256" key="13">
    <source>
        <dbReference type="SAM" id="SignalP"/>
    </source>
</evidence>
<evidence type="ECO:0000313" key="15">
    <source>
        <dbReference type="EMBL" id="OVF09569.1"/>
    </source>
</evidence>
<keyword evidence="5 12" id="KW-0378">Hydrolase</keyword>
<evidence type="ECO:0000256" key="11">
    <source>
        <dbReference type="ARBA" id="ARBA00073255"/>
    </source>
</evidence>
<evidence type="ECO:0000256" key="12">
    <source>
        <dbReference type="RuleBase" id="RU361153"/>
    </source>
</evidence>
<name>A0AA91Q220_CLALS</name>
<dbReference type="PANTHER" id="PTHR31297">
    <property type="entry name" value="GLUCAN ENDO-1,6-BETA-GLUCOSIDASE B"/>
    <property type="match status" value="1"/>
</dbReference>
<dbReference type="InterPro" id="IPR001547">
    <property type="entry name" value="Glyco_hydro_5"/>
</dbReference>
<evidence type="ECO:0000256" key="7">
    <source>
        <dbReference type="ARBA" id="ARBA00023316"/>
    </source>
</evidence>
<keyword evidence="7" id="KW-0961">Cell wall biogenesis/degradation</keyword>
<comment type="catalytic activity">
    <reaction evidence="8">
        <text>Successive hydrolysis of beta-D-glucose units from the non-reducing ends of (1-&gt;3)-beta-D-glucans, releasing alpha-glucose.</text>
        <dbReference type="EC" id="3.2.1.58"/>
    </reaction>
</comment>
<comment type="subcellular location">
    <subcellularLocation>
        <location evidence="1">Secreted</location>
    </subcellularLocation>
</comment>
<dbReference type="GO" id="GO:0009251">
    <property type="term" value="P:glucan catabolic process"/>
    <property type="evidence" value="ECO:0007669"/>
    <property type="project" value="TreeGrafter"/>
</dbReference>
<evidence type="ECO:0000259" key="14">
    <source>
        <dbReference type="Pfam" id="PF00150"/>
    </source>
</evidence>
<sequence>MKLLVSLASLATSVLAASVPLSKRSSSWDYQNDKVRGVNLGGWFVLEPYITPSLFEPFGSNIPVDEYHYCQTLGKDEASDRLQKHWSTWYTEDDFEAISAAGLNTVRIPIGHWAFVTVDGEPYVQGQQKYLDLALQWARNHNLKVWIDLHTAPGSQNGFDNSGLRDQIQYQQDANIAATLTALQNIFNKYGGDEYKDVVSGIELLNEPLGTVSDMNQLKNFYQWAYKNMRSVSTNNVIIHDAFQPFNYYDSFMQADGGYYNVVLDHHHYQVFSGGELSRDINAHLSVACGWGSSAATESHWNVCGEFSAALTDCAVWLNGVGRGARWSGDYDNSPNFGSCDMYVNPDNWTSDHKTNVRKYIEAQLDAFEHTGGWIFWNWKCEDAIDWDMSRLIDVGVFPQPLDSRQYPGQCQY</sequence>
<dbReference type="SUPFAM" id="SSF51445">
    <property type="entry name" value="(Trans)glycosidases"/>
    <property type="match status" value="1"/>
</dbReference>
<dbReference type="PANTHER" id="PTHR31297:SF1">
    <property type="entry name" value="GLUCAN 1,3-BETA-GLUCOSIDASE I_II-RELATED"/>
    <property type="match status" value="1"/>
</dbReference>
<dbReference type="GO" id="GO:0009986">
    <property type="term" value="C:cell surface"/>
    <property type="evidence" value="ECO:0007669"/>
    <property type="project" value="TreeGrafter"/>
</dbReference>
<dbReference type="Proteomes" id="UP000195602">
    <property type="component" value="Unassembled WGS sequence"/>
</dbReference>
<reference evidence="15 16" key="1">
    <citation type="submission" date="2017-04" db="EMBL/GenBank/DDBJ databases">
        <title>Draft genome of the yeast Clavispora lusitaniae type strain CBS 6936.</title>
        <authorList>
            <person name="Durrens P."/>
            <person name="Klopp C."/>
            <person name="Biteau N."/>
            <person name="Fitton-Ouhabi V."/>
            <person name="Dementhon K."/>
            <person name="Accoceberry I."/>
            <person name="Sherman D.J."/>
            <person name="Noel T."/>
        </authorList>
    </citation>
    <scope>NUCLEOTIDE SEQUENCE [LARGE SCALE GENOMIC DNA]</scope>
    <source>
        <strain evidence="15 16">CBS 6936</strain>
    </source>
</reference>
<evidence type="ECO:0000256" key="6">
    <source>
        <dbReference type="ARBA" id="ARBA00023295"/>
    </source>
</evidence>
<dbReference type="EMBL" id="LYUB02000004">
    <property type="protein sequence ID" value="OVF09569.1"/>
    <property type="molecule type" value="Genomic_DNA"/>
</dbReference>
<comment type="similarity">
    <text evidence="2 12">Belongs to the glycosyl hydrolase 5 (cellulase A) family.</text>
</comment>
<keyword evidence="6 12" id="KW-0326">Glycosidase</keyword>
<dbReference type="AlphaFoldDB" id="A0AA91Q220"/>
<evidence type="ECO:0000256" key="10">
    <source>
        <dbReference type="ARBA" id="ARBA00041761"/>
    </source>
</evidence>
<organism evidence="15 16">
    <name type="scientific">Clavispora lusitaniae</name>
    <name type="common">Candida lusitaniae</name>
    <dbReference type="NCBI Taxonomy" id="36911"/>
    <lineage>
        <taxon>Eukaryota</taxon>
        <taxon>Fungi</taxon>
        <taxon>Dikarya</taxon>
        <taxon>Ascomycota</taxon>
        <taxon>Saccharomycotina</taxon>
        <taxon>Pichiomycetes</taxon>
        <taxon>Metschnikowiaceae</taxon>
        <taxon>Clavispora</taxon>
    </lineage>
</organism>
<feature type="domain" description="Glycoside hydrolase family 5" evidence="14">
    <location>
        <begin position="80"/>
        <end position="270"/>
    </location>
</feature>
<dbReference type="Pfam" id="PF00150">
    <property type="entry name" value="Cellulase"/>
    <property type="match status" value="1"/>
</dbReference>
<evidence type="ECO:0000256" key="5">
    <source>
        <dbReference type="ARBA" id="ARBA00022801"/>
    </source>
</evidence>
<dbReference type="FunFam" id="3.20.20.80:FF:000033">
    <property type="entry name" value="Glucan 1,3-beta-glucosidase A"/>
    <property type="match status" value="1"/>
</dbReference>
<comment type="caution">
    <text evidence="15">The sequence shown here is derived from an EMBL/GenBank/DDBJ whole genome shotgun (WGS) entry which is preliminary data.</text>
</comment>
<evidence type="ECO:0000256" key="2">
    <source>
        <dbReference type="ARBA" id="ARBA00005641"/>
    </source>
</evidence>
<dbReference type="EC" id="3.2.1.58" evidence="9"/>
<dbReference type="GO" id="GO:0071555">
    <property type="term" value="P:cell wall organization"/>
    <property type="evidence" value="ECO:0007669"/>
    <property type="project" value="UniProtKB-KW"/>
</dbReference>
<dbReference type="KEGG" id="clus:A9F13_04g00418"/>
<dbReference type="GO" id="GO:0004338">
    <property type="term" value="F:glucan exo-1,3-beta-glucosidase activity"/>
    <property type="evidence" value="ECO:0007669"/>
    <property type="project" value="UniProtKB-EC"/>
</dbReference>
<protein>
    <recommendedName>
        <fullName evidence="11">Glucan 1,3-beta-glucosidase</fullName>
        <ecNumber evidence="9">3.2.1.58</ecNumber>
    </recommendedName>
    <alternativeName>
        <fullName evidence="10">Exo-1,3-beta-glucanase</fullName>
    </alternativeName>
</protein>
<evidence type="ECO:0000256" key="8">
    <source>
        <dbReference type="ARBA" id="ARBA00036824"/>
    </source>
</evidence>
<evidence type="ECO:0000313" key="16">
    <source>
        <dbReference type="Proteomes" id="UP000195602"/>
    </source>
</evidence>
<dbReference type="InterPro" id="IPR050386">
    <property type="entry name" value="Glycosyl_hydrolase_5"/>
</dbReference>
<feature type="signal peptide" evidence="13">
    <location>
        <begin position="1"/>
        <end position="16"/>
    </location>
</feature>
<evidence type="ECO:0000256" key="4">
    <source>
        <dbReference type="ARBA" id="ARBA00022729"/>
    </source>
</evidence>
<feature type="chain" id="PRO_5041653935" description="Glucan 1,3-beta-glucosidase" evidence="13">
    <location>
        <begin position="17"/>
        <end position="413"/>
    </location>
</feature>